<accession>A0AAD1HT02</accession>
<evidence type="ECO:0000259" key="2">
    <source>
        <dbReference type="Pfam" id="PF18862"/>
    </source>
</evidence>
<dbReference type="RefSeq" id="WP_147291973.1">
    <property type="nucleotide sequence ID" value="NZ_AP022561.1"/>
</dbReference>
<reference evidence="3 4" key="1">
    <citation type="journal article" date="2019" name="Emerg. Microbes Infect.">
        <title>Comprehensive subspecies identification of 175 nontuberculous mycobacteria species based on 7547 genomic profiles.</title>
        <authorList>
            <person name="Matsumoto Y."/>
            <person name="Kinjo T."/>
            <person name="Motooka D."/>
            <person name="Nabeya D."/>
            <person name="Jung N."/>
            <person name="Uechi K."/>
            <person name="Horii T."/>
            <person name="Iida T."/>
            <person name="Fujita J."/>
            <person name="Nakamura S."/>
        </authorList>
    </citation>
    <scope>NUCLEOTIDE SEQUENCE [LARGE SCALE GENOMIC DNA]</scope>
    <source>
        <strain evidence="3 4">JCM 6376</strain>
    </source>
</reference>
<protein>
    <recommendedName>
        <fullName evidence="2">ApeA N-terminal domain-containing protein</fullName>
    </recommendedName>
</protein>
<name>A0AAD1HT02_9MYCO</name>
<evidence type="ECO:0000313" key="4">
    <source>
        <dbReference type="Proteomes" id="UP000467327"/>
    </source>
</evidence>
<dbReference type="Pfam" id="PF18862">
    <property type="entry name" value="ApeA_NTD1"/>
    <property type="match status" value="1"/>
</dbReference>
<dbReference type="Proteomes" id="UP000467327">
    <property type="component" value="Chromosome"/>
</dbReference>
<dbReference type="AlphaFoldDB" id="A0AAD1HT02"/>
<evidence type="ECO:0000256" key="1">
    <source>
        <dbReference type="SAM" id="MobiDB-lite"/>
    </source>
</evidence>
<organism evidence="3 4">
    <name type="scientific">Mycolicibacterium aichiense</name>
    <dbReference type="NCBI Taxonomy" id="1799"/>
    <lineage>
        <taxon>Bacteria</taxon>
        <taxon>Bacillati</taxon>
        <taxon>Actinomycetota</taxon>
        <taxon>Actinomycetes</taxon>
        <taxon>Mycobacteriales</taxon>
        <taxon>Mycobacteriaceae</taxon>
        <taxon>Mycolicibacterium</taxon>
    </lineage>
</organism>
<feature type="region of interest" description="Disordered" evidence="1">
    <location>
        <begin position="243"/>
        <end position="263"/>
    </location>
</feature>
<gene>
    <name evidence="3" type="ORF">MAIC_54030</name>
</gene>
<evidence type="ECO:0000313" key="3">
    <source>
        <dbReference type="EMBL" id="BBX10600.1"/>
    </source>
</evidence>
<sequence length="263" mass="29236">MAFGEYAGQWWVAGNTEDKQPGTLELELGKWPRLTLIGGFDLRALRQLGGSERRIAVTDEERRLPVLHGVSQGKKITILDCRSIHANYPMDLGAPPQFQILEASQAFIGLYIDQPDAAVFDTCRLRVENQHNLMQAGDISIITREQSASEYSVLLDAVGTSELTIDDFTISMKPWADIKSDSTLRSRYARSEVGVEIEISSAIPRTYEAFGKLRNDLIDLTALASDRRCGIISEHVQLAEKERFSIPTEGPTGRSAERRSNAP</sequence>
<dbReference type="KEGG" id="maic:MAIC_54030"/>
<proteinExistence type="predicted"/>
<keyword evidence="4" id="KW-1185">Reference proteome</keyword>
<feature type="domain" description="ApeA N-terminal" evidence="2">
    <location>
        <begin position="5"/>
        <end position="241"/>
    </location>
</feature>
<dbReference type="InterPro" id="IPR041223">
    <property type="entry name" value="ApeA_NTD"/>
</dbReference>
<dbReference type="EMBL" id="AP022561">
    <property type="protein sequence ID" value="BBX10600.1"/>
    <property type="molecule type" value="Genomic_DNA"/>
</dbReference>